<sequence length="650" mass="73416">MIIECVHCCFKIDDSCKFCHQCGNPPQSNICSKCRAQCSEDFKFCPQCGTPVSITARPSRQATSSYFDVTIEENDAAKRCHLKGNYIIHVSATAIDLLDSRQNVVYSWPCAYVRRYGVENNKTVLIIEVGRKSDSGEGQFKFQTCKAQEINDLIHWHFTQSHYRIPTVDTILQQEVDNRHGSFISDESRRSIQLPSREQSAFSTSTTDGVENSLEAMRDWFDITIEENESAKRCHLKGNYIIHVSARCIDLLDSRHNLIYRWPGSYIRRYGIECNQNVLIIEVGRKSDSGEGQFRFRSRKAQEIHDLIQCRFAQDVAIRQGSSTSEKSERSIPLPKELQTKVSYPTTNDTDNSLAATSPYFDITIDENDAAKRCHLKGNYIIHVSATGIDLLDSRHSLVYSWPREYIRRYGVDSTKDMLIIDVGRRSDSGEGQFRFQTRKAQEINALIHCHFTKLQESHHPIPTVAPILAQDVAIRQGSSSSDESERSILLPKILQSKISSPTSNDTDNSLAGNPLPPQPPEDIPPSPITACNTQQIYSEPIKPDESGDPLVLPEASRFRQAALKTGVEKIHKDDYIHVKSPPLPPGPSNSNDDDGTYVGLYCFYNELKFEKMALKNWKLNSAKVTAQPQGILQPELKTRLRKGDGWRPG</sequence>
<feature type="region of interest" description="Disordered" evidence="1">
    <location>
        <begin position="496"/>
        <end position="531"/>
    </location>
</feature>
<reference evidence="3 4" key="1">
    <citation type="submission" date="2024-11" db="EMBL/GenBank/DDBJ databases">
        <title>Chromosome-level genome assembly of the freshwater bivalve Anodonta woodiana.</title>
        <authorList>
            <person name="Chen X."/>
        </authorList>
    </citation>
    <scope>NUCLEOTIDE SEQUENCE [LARGE SCALE GENOMIC DNA]</scope>
    <source>
        <strain evidence="3">MN2024</strain>
        <tissue evidence="3">Gills</tissue>
    </source>
</reference>
<evidence type="ECO:0000256" key="1">
    <source>
        <dbReference type="SAM" id="MobiDB-lite"/>
    </source>
</evidence>
<accession>A0ABD3VS44</accession>
<dbReference type="InterPro" id="IPR002404">
    <property type="entry name" value="IRS_PTB"/>
</dbReference>
<feature type="domain" description="IRS-type PTB" evidence="2">
    <location>
        <begin position="357"/>
        <end position="462"/>
    </location>
</feature>
<feature type="compositionally biased region" description="Pro residues" evidence="1">
    <location>
        <begin position="515"/>
        <end position="528"/>
    </location>
</feature>
<keyword evidence="4" id="KW-1185">Reference proteome</keyword>
<dbReference type="PANTHER" id="PTHR21258">
    <property type="entry name" value="DOCKING PROTEIN RELATED"/>
    <property type="match status" value="1"/>
</dbReference>
<evidence type="ECO:0000313" key="3">
    <source>
        <dbReference type="EMBL" id="KAL3864419.1"/>
    </source>
</evidence>
<dbReference type="PANTHER" id="PTHR21258:SF62">
    <property type="entry name" value="INSULIN RECEPTOR SUBSTRATE 1"/>
    <property type="match status" value="1"/>
</dbReference>
<dbReference type="SMART" id="SM01244">
    <property type="entry name" value="IRS"/>
    <property type="match status" value="3"/>
</dbReference>
<evidence type="ECO:0000259" key="2">
    <source>
        <dbReference type="PROSITE" id="PS51064"/>
    </source>
</evidence>
<comment type="caution">
    <text evidence="3">The sequence shown here is derived from an EMBL/GenBank/DDBJ whole genome shotgun (WGS) entry which is preliminary data.</text>
</comment>
<dbReference type="EMBL" id="JBJQND010000010">
    <property type="protein sequence ID" value="KAL3864419.1"/>
    <property type="molecule type" value="Genomic_DNA"/>
</dbReference>
<dbReference type="PROSITE" id="PS51064">
    <property type="entry name" value="IRS_PTB"/>
    <property type="match status" value="3"/>
</dbReference>
<evidence type="ECO:0000313" key="4">
    <source>
        <dbReference type="Proteomes" id="UP001634394"/>
    </source>
</evidence>
<dbReference type="SUPFAM" id="SSF50729">
    <property type="entry name" value="PH domain-like"/>
    <property type="match status" value="3"/>
</dbReference>
<protein>
    <recommendedName>
        <fullName evidence="2">IRS-type PTB domain-containing protein</fullName>
    </recommendedName>
</protein>
<feature type="domain" description="IRS-type PTB" evidence="2">
    <location>
        <begin position="217"/>
        <end position="322"/>
    </location>
</feature>
<dbReference type="Gene3D" id="2.30.29.30">
    <property type="entry name" value="Pleckstrin-homology domain (PH domain)/Phosphotyrosine-binding domain (PTB)"/>
    <property type="match status" value="3"/>
</dbReference>
<dbReference type="Proteomes" id="UP001634394">
    <property type="component" value="Unassembled WGS sequence"/>
</dbReference>
<name>A0ABD3VS44_SINWO</name>
<dbReference type="InterPro" id="IPR050996">
    <property type="entry name" value="Docking_Protein_DOK"/>
</dbReference>
<proteinExistence type="predicted"/>
<dbReference type="InterPro" id="IPR011993">
    <property type="entry name" value="PH-like_dom_sf"/>
</dbReference>
<feature type="domain" description="IRS-type PTB" evidence="2">
    <location>
        <begin position="63"/>
        <end position="168"/>
    </location>
</feature>
<dbReference type="AlphaFoldDB" id="A0ABD3VS44"/>
<dbReference type="Pfam" id="PF02174">
    <property type="entry name" value="IRS"/>
    <property type="match status" value="3"/>
</dbReference>
<gene>
    <name evidence="3" type="ORF">ACJMK2_006103</name>
</gene>
<dbReference type="SMART" id="SM00310">
    <property type="entry name" value="PTBI"/>
    <property type="match status" value="3"/>
</dbReference>
<feature type="compositionally biased region" description="Polar residues" evidence="1">
    <location>
        <begin position="497"/>
        <end position="512"/>
    </location>
</feature>
<organism evidence="3 4">
    <name type="scientific">Sinanodonta woodiana</name>
    <name type="common">Chinese pond mussel</name>
    <name type="synonym">Anodonta woodiana</name>
    <dbReference type="NCBI Taxonomy" id="1069815"/>
    <lineage>
        <taxon>Eukaryota</taxon>
        <taxon>Metazoa</taxon>
        <taxon>Spiralia</taxon>
        <taxon>Lophotrochozoa</taxon>
        <taxon>Mollusca</taxon>
        <taxon>Bivalvia</taxon>
        <taxon>Autobranchia</taxon>
        <taxon>Heteroconchia</taxon>
        <taxon>Palaeoheterodonta</taxon>
        <taxon>Unionida</taxon>
        <taxon>Unionoidea</taxon>
        <taxon>Unionidae</taxon>
        <taxon>Unioninae</taxon>
        <taxon>Sinanodonta</taxon>
    </lineage>
</organism>